<name>A0AAD4L8H5_9AGAM</name>
<dbReference type="InterPro" id="IPR002110">
    <property type="entry name" value="Ankyrin_rpt"/>
</dbReference>
<dbReference type="Gene3D" id="1.25.40.20">
    <property type="entry name" value="Ankyrin repeat-containing domain"/>
    <property type="match status" value="2"/>
</dbReference>
<evidence type="ECO:0000256" key="3">
    <source>
        <dbReference type="PROSITE-ProRule" id="PRU00023"/>
    </source>
</evidence>
<dbReference type="PROSITE" id="PS50088">
    <property type="entry name" value="ANK_REPEAT"/>
    <property type="match status" value="4"/>
</dbReference>
<keyword evidence="5" id="KW-1185">Reference proteome</keyword>
<reference evidence="4" key="1">
    <citation type="submission" date="2022-01" db="EMBL/GenBank/DDBJ databases">
        <title>Comparative genomics reveals a dynamic genome evolution in the ectomycorrhizal milk-cap (Lactarius) mushrooms.</title>
        <authorList>
            <consortium name="DOE Joint Genome Institute"/>
            <person name="Lebreton A."/>
            <person name="Tang N."/>
            <person name="Kuo A."/>
            <person name="LaButti K."/>
            <person name="Drula E."/>
            <person name="Barry K."/>
            <person name="Clum A."/>
            <person name="Lipzen A."/>
            <person name="Mousain D."/>
            <person name="Ng V."/>
            <person name="Wang R."/>
            <person name="Wang X."/>
            <person name="Dai Y."/>
            <person name="Henrissat B."/>
            <person name="Grigoriev I.V."/>
            <person name="Guerin-Laguette A."/>
            <person name="Yu F."/>
            <person name="Martin F.M."/>
        </authorList>
    </citation>
    <scope>NUCLEOTIDE SEQUENCE</scope>
    <source>
        <strain evidence="4">QP</strain>
    </source>
</reference>
<feature type="repeat" description="ANK" evidence="3">
    <location>
        <begin position="171"/>
        <end position="203"/>
    </location>
</feature>
<dbReference type="SMART" id="SM00248">
    <property type="entry name" value="ANK"/>
    <property type="match status" value="5"/>
</dbReference>
<feature type="repeat" description="ANK" evidence="3">
    <location>
        <begin position="72"/>
        <end position="104"/>
    </location>
</feature>
<protein>
    <submittedName>
        <fullName evidence="4">Ankyrin repeat-containing domain protein</fullName>
    </submittedName>
</protein>
<organism evidence="4 5">
    <name type="scientific">Lactarius akahatsu</name>
    <dbReference type="NCBI Taxonomy" id="416441"/>
    <lineage>
        <taxon>Eukaryota</taxon>
        <taxon>Fungi</taxon>
        <taxon>Dikarya</taxon>
        <taxon>Basidiomycota</taxon>
        <taxon>Agaricomycotina</taxon>
        <taxon>Agaricomycetes</taxon>
        <taxon>Russulales</taxon>
        <taxon>Russulaceae</taxon>
        <taxon>Lactarius</taxon>
    </lineage>
</organism>
<dbReference type="AlphaFoldDB" id="A0AAD4L8H5"/>
<dbReference type="InterPro" id="IPR036770">
    <property type="entry name" value="Ankyrin_rpt-contain_sf"/>
</dbReference>
<dbReference type="Proteomes" id="UP001201163">
    <property type="component" value="Unassembled WGS sequence"/>
</dbReference>
<dbReference type="PROSITE" id="PS50297">
    <property type="entry name" value="ANK_REP_REGION"/>
    <property type="match status" value="4"/>
</dbReference>
<dbReference type="PANTHER" id="PTHR24171">
    <property type="entry name" value="ANKYRIN REPEAT DOMAIN-CONTAINING PROTEIN 39-RELATED"/>
    <property type="match status" value="1"/>
</dbReference>
<dbReference type="EMBL" id="JAKELL010000163">
    <property type="protein sequence ID" value="KAH8979562.1"/>
    <property type="molecule type" value="Genomic_DNA"/>
</dbReference>
<gene>
    <name evidence="4" type="ORF">EDB92DRAFT_1903981</name>
</gene>
<dbReference type="Pfam" id="PF00023">
    <property type="entry name" value="Ank"/>
    <property type="match status" value="2"/>
</dbReference>
<evidence type="ECO:0000256" key="1">
    <source>
        <dbReference type="ARBA" id="ARBA00022737"/>
    </source>
</evidence>
<dbReference type="SUPFAM" id="SSF48403">
    <property type="entry name" value="Ankyrin repeat"/>
    <property type="match status" value="1"/>
</dbReference>
<evidence type="ECO:0000313" key="4">
    <source>
        <dbReference type="EMBL" id="KAH8979562.1"/>
    </source>
</evidence>
<accession>A0AAD4L8H5</accession>
<dbReference type="Pfam" id="PF12796">
    <property type="entry name" value="Ank_2"/>
    <property type="match status" value="1"/>
</dbReference>
<dbReference type="PRINTS" id="PR01415">
    <property type="entry name" value="ANKYRIN"/>
</dbReference>
<proteinExistence type="predicted"/>
<feature type="repeat" description="ANK" evidence="3">
    <location>
        <begin position="138"/>
        <end position="170"/>
    </location>
</feature>
<sequence>MRDKCDKTPFDIALENGKRDVVNFLLVAKREGPLGSRRGYPVRSASLGVKLQYSLPEIETVEPQLSCGNSPDESTSLHSAIANGRTDMVQRLLDHGAEVDERDQFLQTPLDVASMEGKLDHARTLIKYGADVNSRDTIGWTPLHTATRYGHVDIARLLLDNGADVNAIQRDCATPLHIASCNVYPEIVQLLLDRGANVQLRNAYGRTPSQEASKGAKRVAQLFSEYGVRKE</sequence>
<evidence type="ECO:0000256" key="2">
    <source>
        <dbReference type="ARBA" id="ARBA00023043"/>
    </source>
</evidence>
<evidence type="ECO:0000313" key="5">
    <source>
        <dbReference type="Proteomes" id="UP001201163"/>
    </source>
</evidence>
<comment type="caution">
    <text evidence="4">The sequence shown here is derived from an EMBL/GenBank/DDBJ whole genome shotgun (WGS) entry which is preliminary data.</text>
</comment>
<keyword evidence="2 3" id="KW-0040">ANK repeat</keyword>
<feature type="repeat" description="ANK" evidence="3">
    <location>
        <begin position="105"/>
        <end position="137"/>
    </location>
</feature>
<keyword evidence="1" id="KW-0677">Repeat</keyword>